<feature type="region of interest" description="Disordered" evidence="6">
    <location>
        <begin position="500"/>
        <end position="521"/>
    </location>
</feature>
<dbReference type="Pfam" id="PF00083">
    <property type="entry name" value="Sugar_tr"/>
    <property type="match status" value="1"/>
</dbReference>
<keyword evidence="3 7" id="KW-0812">Transmembrane</keyword>
<feature type="transmembrane region" description="Helical" evidence="7">
    <location>
        <begin position="69"/>
        <end position="91"/>
    </location>
</feature>
<feature type="transmembrane region" description="Helical" evidence="7">
    <location>
        <begin position="160"/>
        <end position="182"/>
    </location>
</feature>
<feature type="transmembrane region" description="Helical" evidence="7">
    <location>
        <begin position="381"/>
        <end position="404"/>
    </location>
</feature>
<feature type="transmembrane region" description="Helical" evidence="7">
    <location>
        <begin position="98"/>
        <end position="116"/>
    </location>
</feature>
<evidence type="ECO:0000259" key="8">
    <source>
        <dbReference type="PROSITE" id="PS50850"/>
    </source>
</evidence>
<name>A0ABR3PVG6_9TREE</name>
<comment type="caution">
    <text evidence="9">The sequence shown here is derived from an EMBL/GenBank/DDBJ whole genome shotgun (WGS) entry which is preliminary data.</text>
</comment>
<dbReference type="PROSITE" id="PS50850">
    <property type="entry name" value="MFS"/>
    <property type="match status" value="1"/>
</dbReference>
<evidence type="ECO:0000256" key="7">
    <source>
        <dbReference type="SAM" id="Phobius"/>
    </source>
</evidence>
<evidence type="ECO:0000256" key="5">
    <source>
        <dbReference type="ARBA" id="ARBA00023136"/>
    </source>
</evidence>
<dbReference type="InterPro" id="IPR005829">
    <property type="entry name" value="Sugar_transporter_CS"/>
</dbReference>
<protein>
    <recommendedName>
        <fullName evidence="8">Major facilitator superfamily (MFS) profile domain-containing protein</fullName>
    </recommendedName>
</protein>
<feature type="transmembrane region" description="Helical" evidence="7">
    <location>
        <begin position="446"/>
        <end position="465"/>
    </location>
</feature>
<dbReference type="Proteomes" id="UP001565368">
    <property type="component" value="Unassembled WGS sequence"/>
</dbReference>
<keyword evidence="4 7" id="KW-1133">Transmembrane helix</keyword>
<feature type="transmembrane region" description="Helical" evidence="7">
    <location>
        <begin position="346"/>
        <end position="369"/>
    </location>
</feature>
<evidence type="ECO:0000313" key="10">
    <source>
        <dbReference type="Proteomes" id="UP001565368"/>
    </source>
</evidence>
<evidence type="ECO:0000313" key="9">
    <source>
        <dbReference type="EMBL" id="KAL1406448.1"/>
    </source>
</evidence>
<evidence type="ECO:0000256" key="1">
    <source>
        <dbReference type="ARBA" id="ARBA00004141"/>
    </source>
</evidence>
<dbReference type="GeneID" id="95989190"/>
<keyword evidence="5 7" id="KW-0472">Membrane</keyword>
<feature type="transmembrane region" description="Helical" evidence="7">
    <location>
        <begin position="128"/>
        <end position="148"/>
    </location>
</feature>
<evidence type="ECO:0000256" key="2">
    <source>
        <dbReference type="ARBA" id="ARBA00010992"/>
    </source>
</evidence>
<feature type="domain" description="Major facilitator superfamily (MFS) profile" evidence="8">
    <location>
        <begin position="30"/>
        <end position="469"/>
    </location>
</feature>
<feature type="transmembrane region" description="Helical" evidence="7">
    <location>
        <begin position="188"/>
        <end position="211"/>
    </location>
</feature>
<feature type="transmembrane region" description="Helical" evidence="7">
    <location>
        <begin position="28"/>
        <end position="49"/>
    </location>
</feature>
<accession>A0ABR3PVG6</accession>
<dbReference type="SUPFAM" id="SSF103473">
    <property type="entry name" value="MFS general substrate transporter"/>
    <property type="match status" value="1"/>
</dbReference>
<comment type="similarity">
    <text evidence="2">Belongs to the major facilitator superfamily. Sugar transporter (TC 2.A.1.1) family.</text>
</comment>
<feature type="transmembrane region" description="Helical" evidence="7">
    <location>
        <begin position="280"/>
        <end position="303"/>
    </location>
</feature>
<dbReference type="InterPro" id="IPR050360">
    <property type="entry name" value="MFS_Sugar_Transporters"/>
</dbReference>
<feature type="transmembrane region" description="Helical" evidence="7">
    <location>
        <begin position="318"/>
        <end position="339"/>
    </location>
</feature>
<dbReference type="InterPro" id="IPR005828">
    <property type="entry name" value="MFS_sugar_transport-like"/>
</dbReference>
<evidence type="ECO:0000256" key="3">
    <source>
        <dbReference type="ARBA" id="ARBA00022692"/>
    </source>
</evidence>
<keyword evidence="10" id="KW-1185">Reference proteome</keyword>
<dbReference type="PANTHER" id="PTHR48022">
    <property type="entry name" value="PLASTIDIC GLUCOSE TRANSPORTER 4"/>
    <property type="match status" value="1"/>
</dbReference>
<sequence length="521" mass="57954">MADTHHYSAFANNTHAQWWKDPGMRMGFIHIFILYSAVYSLGYDGSLLNGLQALPAWKKQFNSPVGTDLGLIAATYYLPKIPLTFVIAWIIDKWGRKIALYLGALFMLAGSFAGGFSNTRAQLMGSRVLLGAGTAAAQIAACAMVPELAHPRIRHWAGSFLNVTYFIGSIFSAWLTFAMVYYPGGAGWSWRIPTLVQGFGPIILALGTWFVPESPRWLVKNGREEEAHNILARYHANGKMDDELVLFELSEIKTAVEVEAQANESSWLSFFKTEGNRRRFFVILLVGTATQWSGNGIISYFLIPVLKTVGITAPPQTAGINGGLSIWSWVVALTGASLVERAGRRTLFLSSFGFMFFCFVMMLGLSGGYAHTHHRATGLAMIPFIFLFNAGYALSLTPIPMLYVPEISRMDMRAKSAALLLLSQNCAQAFNQFVNPVALNSIGWKYYAVYVAVLGAYFILFFLFVRETRGLTTEEAAVVYESAEAREAALDAARREMRRQKAEEKLSEKERLSHEEETKRV</sequence>
<dbReference type="PROSITE" id="PS00216">
    <property type="entry name" value="SUGAR_TRANSPORT_1"/>
    <property type="match status" value="1"/>
</dbReference>
<evidence type="ECO:0000256" key="4">
    <source>
        <dbReference type="ARBA" id="ARBA00022989"/>
    </source>
</evidence>
<dbReference type="EMBL" id="JBBXJM010000006">
    <property type="protein sequence ID" value="KAL1406448.1"/>
    <property type="molecule type" value="Genomic_DNA"/>
</dbReference>
<dbReference type="RefSeq" id="XP_069206392.1">
    <property type="nucleotide sequence ID" value="XM_069356551.1"/>
</dbReference>
<dbReference type="InterPro" id="IPR020846">
    <property type="entry name" value="MFS_dom"/>
</dbReference>
<dbReference type="Gene3D" id="1.20.1250.20">
    <property type="entry name" value="MFS general substrate transporter like domains"/>
    <property type="match status" value="1"/>
</dbReference>
<dbReference type="InterPro" id="IPR036259">
    <property type="entry name" value="MFS_trans_sf"/>
</dbReference>
<gene>
    <name evidence="9" type="ORF">Q8F55_008147</name>
</gene>
<dbReference type="PANTHER" id="PTHR48022:SF52">
    <property type="entry name" value="SUGAR TRANSPORTER, PUTATIVE-RELATED"/>
    <property type="match status" value="1"/>
</dbReference>
<comment type="subcellular location">
    <subcellularLocation>
        <location evidence="1">Membrane</location>
        <topology evidence="1">Multi-pass membrane protein</topology>
    </subcellularLocation>
</comment>
<proteinExistence type="inferred from homology"/>
<evidence type="ECO:0000256" key="6">
    <source>
        <dbReference type="SAM" id="MobiDB-lite"/>
    </source>
</evidence>
<reference evidence="9 10" key="1">
    <citation type="submission" date="2023-08" db="EMBL/GenBank/DDBJ databases">
        <title>Annotated Genome Sequence of Vanrija albida AlHP1.</title>
        <authorList>
            <person name="Herzog R."/>
        </authorList>
    </citation>
    <scope>NUCLEOTIDE SEQUENCE [LARGE SCALE GENOMIC DNA]</scope>
    <source>
        <strain evidence="9 10">AlHP1</strain>
    </source>
</reference>
<organism evidence="9 10">
    <name type="scientific">Vanrija albida</name>
    <dbReference type="NCBI Taxonomy" id="181172"/>
    <lineage>
        <taxon>Eukaryota</taxon>
        <taxon>Fungi</taxon>
        <taxon>Dikarya</taxon>
        <taxon>Basidiomycota</taxon>
        <taxon>Agaricomycotina</taxon>
        <taxon>Tremellomycetes</taxon>
        <taxon>Trichosporonales</taxon>
        <taxon>Trichosporonaceae</taxon>
        <taxon>Vanrija</taxon>
    </lineage>
</organism>